<sequence length="86" mass="10267">MKYSDAKRSIKKLHNAGWYKHKGSGFYQKRWQSGDLSVMYNMSFAQIENSLFETDYIIHRYEEKALHEISKALAERHTNRRRGLTL</sequence>
<dbReference type="KEGG" id="vg:28801866"/>
<gene>
    <name evidence="1" type="ORF">Eldridge_0207</name>
</gene>
<keyword evidence="2" id="KW-1185">Reference proteome</keyword>
<dbReference type="GeneID" id="28801866"/>
<dbReference type="RefSeq" id="YP_009274911.1">
    <property type="nucleotide sequence ID" value="NC_030920.1"/>
</dbReference>
<dbReference type="Proteomes" id="UP000204502">
    <property type="component" value="Segment"/>
</dbReference>
<evidence type="ECO:0000313" key="1">
    <source>
        <dbReference type="EMBL" id="AMB18787.1"/>
    </source>
</evidence>
<dbReference type="EMBL" id="KU253712">
    <property type="protein sequence ID" value="AMB18787.1"/>
    <property type="molecule type" value="Genomic_DNA"/>
</dbReference>
<organism evidence="1 2">
    <name type="scientific">Bacillus phage Eldridge</name>
    <dbReference type="NCBI Taxonomy" id="1776293"/>
    <lineage>
        <taxon>Viruses</taxon>
        <taxon>Duplodnaviria</taxon>
        <taxon>Heunggongvirae</taxon>
        <taxon>Uroviricota</taxon>
        <taxon>Caudoviricetes</taxon>
        <taxon>Herelleviridae</taxon>
        <taxon>Bastillevirinae</taxon>
        <taxon>Eldridgevirus</taxon>
        <taxon>Eldridgevirus eldridge</taxon>
    </lineage>
</organism>
<name>A0A0Y0DBQ3_9CAUD</name>
<reference evidence="1 2" key="1">
    <citation type="journal article" date="2016" name="Genome Announc.">
        <title>Complete Genome Sequence of Bacillus megaterium Bacteriophage Eldridge.</title>
        <authorList>
            <person name="Reveille A.M."/>
            <person name="Eldridge K.A."/>
            <person name="Temple L.M."/>
        </authorList>
    </citation>
    <scope>NUCLEOTIDE SEQUENCE [LARGE SCALE GENOMIC DNA]</scope>
</reference>
<dbReference type="OrthoDB" id="40720at10239"/>
<protein>
    <submittedName>
        <fullName evidence="1">Uncharacterized protein</fullName>
    </submittedName>
</protein>
<proteinExistence type="predicted"/>
<evidence type="ECO:0000313" key="2">
    <source>
        <dbReference type="Proteomes" id="UP000204502"/>
    </source>
</evidence>
<accession>A0A0Y0DBQ3</accession>